<dbReference type="GeneID" id="94343903"/>
<feature type="compositionally biased region" description="Basic and acidic residues" evidence="1">
    <location>
        <begin position="1"/>
        <end position="13"/>
    </location>
</feature>
<evidence type="ECO:0000313" key="3">
    <source>
        <dbReference type="EMBL" id="TDH72016.1"/>
    </source>
</evidence>
<feature type="region of interest" description="Disordered" evidence="1">
    <location>
        <begin position="1"/>
        <end position="22"/>
    </location>
</feature>
<dbReference type="CDD" id="cd00024">
    <property type="entry name" value="CD_CSD"/>
    <property type="match status" value="1"/>
</dbReference>
<comment type="caution">
    <text evidence="3">The sequence shown here is derived from an EMBL/GenBank/DDBJ whole genome shotgun (WGS) entry which is preliminary data.</text>
</comment>
<name>A0A976IHQ6_BRELC</name>
<keyword evidence="4" id="KW-1185">Reference proteome</keyword>
<dbReference type="AlphaFoldDB" id="A0A976IHQ6"/>
<dbReference type="OrthoDB" id="10536954at2759"/>
<dbReference type="EMBL" id="SHOA02000037">
    <property type="protein sequence ID" value="TDH72016.1"/>
    <property type="molecule type" value="Genomic_DNA"/>
</dbReference>
<feature type="domain" description="Chromo" evidence="2">
    <location>
        <begin position="64"/>
        <end position="127"/>
    </location>
</feature>
<organism evidence="3 4">
    <name type="scientific">Bremia lactucae</name>
    <name type="common">Lettuce downy mildew</name>
    <dbReference type="NCBI Taxonomy" id="4779"/>
    <lineage>
        <taxon>Eukaryota</taxon>
        <taxon>Sar</taxon>
        <taxon>Stramenopiles</taxon>
        <taxon>Oomycota</taxon>
        <taxon>Peronosporomycetes</taxon>
        <taxon>Peronosporales</taxon>
        <taxon>Peronosporaceae</taxon>
        <taxon>Bremia</taxon>
    </lineage>
</organism>
<sequence length="343" mass="38788">MVSRTEKKADGPRTRGSRKSAVRASALIAGHLASKAPAKRKRLVRHVESSDESEEEEEPFDELCEIERLVKREDREGKRWYLVKWLVDTSDGKLTWLPEEALGGAAEWKRAVDRYYDEALPKDPSLTIQQWLRRYATMITMGDNAWATCVYEAVRVVLRLQGTPFELTEELIQQFEEKEAMCQGGLRTDTVQKLFEFLIRKRKWQVELKPNVFGKAGQLTGPAGILMAVNLKPGVYVVATLDSLYRGRCIVVKVGHDKMAFAYEDGLRMGLGEYLYAKTICWIRECVDTVGGGVRILDEGGPGEIAFKLVKAPLARRQAKPRRRKRARNASRTGLVEVADETG</sequence>
<proteinExistence type="predicted"/>
<dbReference type="InterPro" id="IPR016197">
    <property type="entry name" value="Chromo-like_dom_sf"/>
</dbReference>
<dbReference type="SUPFAM" id="SSF54160">
    <property type="entry name" value="Chromo domain-like"/>
    <property type="match status" value="1"/>
</dbReference>
<dbReference type="PROSITE" id="PS50013">
    <property type="entry name" value="CHROMO_2"/>
    <property type="match status" value="1"/>
</dbReference>
<evidence type="ECO:0000256" key="1">
    <source>
        <dbReference type="SAM" id="MobiDB-lite"/>
    </source>
</evidence>
<feature type="region of interest" description="Disordered" evidence="1">
    <location>
        <begin position="320"/>
        <end position="343"/>
    </location>
</feature>
<accession>A0A976IHQ6</accession>
<dbReference type="Proteomes" id="UP000294530">
    <property type="component" value="Unassembled WGS sequence"/>
</dbReference>
<evidence type="ECO:0000259" key="2">
    <source>
        <dbReference type="PROSITE" id="PS50013"/>
    </source>
</evidence>
<dbReference type="InterPro" id="IPR000953">
    <property type="entry name" value="Chromo/chromo_shadow_dom"/>
</dbReference>
<dbReference type="Gene3D" id="2.40.50.40">
    <property type="match status" value="1"/>
</dbReference>
<gene>
    <name evidence="3" type="ORF">CCR75_000124</name>
</gene>
<evidence type="ECO:0000313" key="4">
    <source>
        <dbReference type="Proteomes" id="UP000294530"/>
    </source>
</evidence>
<dbReference type="KEGG" id="blac:94343903"/>
<feature type="compositionally biased region" description="Basic residues" evidence="1">
    <location>
        <begin position="320"/>
        <end position="329"/>
    </location>
</feature>
<dbReference type="RefSeq" id="XP_067821515.1">
    <property type="nucleotide sequence ID" value="XM_067958232.1"/>
</dbReference>
<protein>
    <recommendedName>
        <fullName evidence="2">Chromo domain-containing protein</fullName>
    </recommendedName>
</protein>
<feature type="region of interest" description="Disordered" evidence="1">
    <location>
        <begin position="36"/>
        <end position="58"/>
    </location>
</feature>
<reference evidence="3 4" key="1">
    <citation type="journal article" date="2021" name="Genome Biol.">
        <title>AFLAP: assembly-free linkage analysis pipeline using k-mers from genome sequencing data.</title>
        <authorList>
            <person name="Fletcher K."/>
            <person name="Zhang L."/>
            <person name="Gil J."/>
            <person name="Han R."/>
            <person name="Cavanaugh K."/>
            <person name="Michelmore R."/>
        </authorList>
    </citation>
    <scope>NUCLEOTIDE SEQUENCE [LARGE SCALE GENOMIC DNA]</scope>
    <source>
        <strain evidence="3 4">SF5</strain>
    </source>
</reference>